<feature type="signal peptide" evidence="1">
    <location>
        <begin position="1"/>
        <end position="22"/>
    </location>
</feature>
<reference evidence="2 3" key="1">
    <citation type="submission" date="2016-10" db="EMBL/GenBank/DDBJ databases">
        <authorList>
            <person name="de Groot N.N."/>
        </authorList>
    </citation>
    <scope>NUCLEOTIDE SEQUENCE [LARGE SCALE GENOMIC DNA]</scope>
    <source>
        <strain evidence="2 3">CPCC 202699</strain>
    </source>
</reference>
<evidence type="ECO:0000313" key="3">
    <source>
        <dbReference type="Proteomes" id="UP000199515"/>
    </source>
</evidence>
<name>A0A1H2U846_9PSEU</name>
<accession>A0A1H2U846</accession>
<feature type="chain" id="PRO_5039212743" description="Secreted protein" evidence="1">
    <location>
        <begin position="23"/>
        <end position="99"/>
    </location>
</feature>
<dbReference type="EMBL" id="FNON01000001">
    <property type="protein sequence ID" value="SDW51789.1"/>
    <property type="molecule type" value="Genomic_DNA"/>
</dbReference>
<protein>
    <recommendedName>
        <fullName evidence="4">Secreted protein</fullName>
    </recommendedName>
</protein>
<dbReference type="Proteomes" id="UP000199515">
    <property type="component" value="Unassembled WGS sequence"/>
</dbReference>
<organism evidence="2 3">
    <name type="scientific">Amycolatopsis xylanica</name>
    <dbReference type="NCBI Taxonomy" id="589385"/>
    <lineage>
        <taxon>Bacteria</taxon>
        <taxon>Bacillati</taxon>
        <taxon>Actinomycetota</taxon>
        <taxon>Actinomycetes</taxon>
        <taxon>Pseudonocardiales</taxon>
        <taxon>Pseudonocardiaceae</taxon>
        <taxon>Amycolatopsis</taxon>
    </lineage>
</organism>
<keyword evidence="1" id="KW-0732">Signal</keyword>
<dbReference type="STRING" id="589385.SAMN05421504_101800"/>
<evidence type="ECO:0000313" key="2">
    <source>
        <dbReference type="EMBL" id="SDW51789.1"/>
    </source>
</evidence>
<dbReference type="AlphaFoldDB" id="A0A1H2U846"/>
<dbReference type="RefSeq" id="WP_091286646.1">
    <property type="nucleotide sequence ID" value="NZ_FNON01000001.1"/>
</dbReference>
<proteinExistence type="predicted"/>
<evidence type="ECO:0008006" key="4">
    <source>
        <dbReference type="Google" id="ProtNLM"/>
    </source>
</evidence>
<gene>
    <name evidence="2" type="ORF">SAMN05421504_101800</name>
</gene>
<evidence type="ECO:0000256" key="1">
    <source>
        <dbReference type="SAM" id="SignalP"/>
    </source>
</evidence>
<sequence>MNFKLGRLAACAVLALTTAAIAAPQAMADQGSHICGNHVDYPKGLPTVYYGNCSIYKILVKVDTKQSRDFYVCTHPKTDTYIGPTSAVRKATFVRYHDC</sequence>
<keyword evidence="3" id="KW-1185">Reference proteome</keyword>